<feature type="signal peptide" evidence="4">
    <location>
        <begin position="1"/>
        <end position="25"/>
    </location>
</feature>
<dbReference type="FunFam" id="3.30.2080.10:FF:000001">
    <property type="entry name" value="Alpha-1,2-mannosidase subfamily"/>
    <property type="match status" value="1"/>
</dbReference>
<dbReference type="FunFam" id="1.20.1050.60:FF:000001">
    <property type="entry name" value="Putative alpha-1,2-mannosidase"/>
    <property type="match status" value="1"/>
</dbReference>
<dbReference type="GO" id="GO:0006516">
    <property type="term" value="P:glycoprotein catabolic process"/>
    <property type="evidence" value="ECO:0007669"/>
    <property type="project" value="TreeGrafter"/>
</dbReference>
<evidence type="ECO:0000256" key="1">
    <source>
        <dbReference type="ARBA" id="ARBA00001913"/>
    </source>
</evidence>
<dbReference type="GO" id="GO:0000224">
    <property type="term" value="F:peptide-N4-(N-acetyl-beta-glucosaminyl)asparagine amidase activity"/>
    <property type="evidence" value="ECO:0007669"/>
    <property type="project" value="TreeGrafter"/>
</dbReference>
<dbReference type="InterPro" id="IPR014718">
    <property type="entry name" value="GH-type_carb-bd"/>
</dbReference>
<dbReference type="GO" id="GO:0030246">
    <property type="term" value="F:carbohydrate binding"/>
    <property type="evidence" value="ECO:0007669"/>
    <property type="project" value="InterPro"/>
</dbReference>
<name>A0A9X2JB47_9SPHI</name>
<evidence type="ECO:0000313" key="7">
    <source>
        <dbReference type="EMBL" id="MCO4292102.1"/>
    </source>
</evidence>
<dbReference type="PANTHER" id="PTHR12143:SF39">
    <property type="entry name" value="SECRETED PROTEIN"/>
    <property type="match status" value="1"/>
</dbReference>
<dbReference type="GO" id="GO:0016798">
    <property type="term" value="F:hydrolase activity, acting on glycosyl bonds"/>
    <property type="evidence" value="ECO:0007669"/>
    <property type="project" value="UniProtKB-KW"/>
</dbReference>
<evidence type="ECO:0000313" key="8">
    <source>
        <dbReference type="Proteomes" id="UP001155182"/>
    </source>
</evidence>
<keyword evidence="7" id="KW-0378">Hydrolase</keyword>
<dbReference type="InterPro" id="IPR008928">
    <property type="entry name" value="6-hairpin_glycosidase_sf"/>
</dbReference>
<organism evidence="7 8">
    <name type="scientific">Solitalea agri</name>
    <dbReference type="NCBI Taxonomy" id="2953739"/>
    <lineage>
        <taxon>Bacteria</taxon>
        <taxon>Pseudomonadati</taxon>
        <taxon>Bacteroidota</taxon>
        <taxon>Sphingobacteriia</taxon>
        <taxon>Sphingobacteriales</taxon>
        <taxon>Sphingobacteriaceae</taxon>
        <taxon>Solitalea</taxon>
    </lineage>
</organism>
<dbReference type="RefSeq" id="WP_252586383.1">
    <property type="nucleotide sequence ID" value="NZ_JAMWYS010000019.1"/>
</dbReference>
<comment type="subunit">
    <text evidence="2">Monomer.</text>
</comment>
<protein>
    <submittedName>
        <fullName evidence="7">GH92 family glycosyl hydrolase</fullName>
        <ecNumber evidence="7">3.2.1.-</ecNumber>
    </submittedName>
</protein>
<dbReference type="Gene3D" id="1.20.1050.60">
    <property type="entry name" value="alpha-1,2-mannosidase"/>
    <property type="match status" value="1"/>
</dbReference>
<dbReference type="Gene3D" id="1.20.1610.10">
    <property type="entry name" value="alpha-1,2-mannosidases domains"/>
    <property type="match status" value="1"/>
</dbReference>
<evidence type="ECO:0000256" key="2">
    <source>
        <dbReference type="ARBA" id="ARBA00011245"/>
    </source>
</evidence>
<dbReference type="PANTHER" id="PTHR12143">
    <property type="entry name" value="PEPTIDE N-GLYCANASE PNGASE -RELATED"/>
    <property type="match status" value="1"/>
</dbReference>
<feature type="chain" id="PRO_5040749607" evidence="4">
    <location>
        <begin position="26"/>
        <end position="751"/>
    </location>
</feature>
<evidence type="ECO:0000259" key="5">
    <source>
        <dbReference type="Pfam" id="PF07971"/>
    </source>
</evidence>
<dbReference type="InterPro" id="IPR005887">
    <property type="entry name" value="GH92_a_mannosidase_put"/>
</dbReference>
<comment type="caution">
    <text evidence="7">The sequence shown here is derived from an EMBL/GenBank/DDBJ whole genome shotgun (WGS) entry which is preliminary data.</text>
</comment>
<comment type="cofactor">
    <cofactor evidence="1">
        <name>Ca(2+)</name>
        <dbReference type="ChEBI" id="CHEBI:29108"/>
    </cofactor>
</comment>
<feature type="domain" description="Glycosyl hydrolase family 92 N-terminal" evidence="6">
    <location>
        <begin position="34"/>
        <end position="259"/>
    </location>
</feature>
<feature type="domain" description="Glycosyl hydrolase family 92" evidence="5">
    <location>
        <begin position="265"/>
        <end position="727"/>
    </location>
</feature>
<evidence type="ECO:0000256" key="3">
    <source>
        <dbReference type="ARBA" id="ARBA00022837"/>
    </source>
</evidence>
<dbReference type="SUPFAM" id="SSF48208">
    <property type="entry name" value="Six-hairpin glycosidases"/>
    <property type="match status" value="1"/>
</dbReference>
<keyword evidence="4" id="KW-0732">Signal</keyword>
<dbReference type="GO" id="GO:0005829">
    <property type="term" value="C:cytosol"/>
    <property type="evidence" value="ECO:0007669"/>
    <property type="project" value="TreeGrafter"/>
</dbReference>
<dbReference type="InterPro" id="IPR041371">
    <property type="entry name" value="GH92_N"/>
</dbReference>
<reference evidence="7" key="1">
    <citation type="submission" date="2022-06" db="EMBL/GenBank/DDBJ databases">
        <title>Solitalea sp. MAHUQ-68 isolated from rhizospheric soil.</title>
        <authorList>
            <person name="Huq M.A."/>
        </authorList>
    </citation>
    <scope>NUCLEOTIDE SEQUENCE</scope>
    <source>
        <strain evidence="7">MAHUQ-68</strain>
    </source>
</reference>
<proteinExistence type="predicted"/>
<dbReference type="Gene3D" id="3.30.2080.10">
    <property type="entry name" value="GH92 mannosidase domain"/>
    <property type="match status" value="1"/>
</dbReference>
<dbReference type="InterPro" id="IPR050883">
    <property type="entry name" value="PNGase"/>
</dbReference>
<sequence>MNINVNKVRFFLMLLMAVSVSQIFAQQKAKKIEYVNPFIGTGGHGHTYPGATVPFGMVQLSPDNGSQGWDWVSGYHYTDSVIAGFSHTHLSGTGIGDLADISVMPTIKLVDSTKIREHFSHKNEKASPGYYSVLLDDSKIKVELTASQNVGWHRYTFPKSEIASIRFDLGFAINWDSPVETYLKIENDSTVVGYRKSKGWADDQWVFFAAQLSKKIIGFSTVKDGLNSGFKAERGKKVVASLIFATTDQEQVTMKVALSSASIEGARKALEAEKGWDFDKTRKSAEQTWEKELAKIDVSGTEENKTIFYTALYHTYVAPTVFSDLDGNYKGPNGQVNQAKGFKNYSVFSLWDTFRAANPLYTLVQPERVPDFINSFLAFYNESGLLPVWPLAGNETNCMTGYHAVPVIADAILKGFKGFDYEKAYEAMKASSMQNIRGTDAYRQYKYLPQDKKDESVTITLEYAYDDWCIAQVAKKLGKTDDYNIYMSRAGYYANLFDKSTGFMRAKNSDGQWVPNFDPYYSEHGAKSQYTEGNAWQHSWFVPHDPQGLINLFGSKTAFVAKLDSLFTVSSEMTGANKSPDVSGFIGQYAHGNEPSHHIAYLYNYAGQPWKSQERVREILRTMYAAKPDGLSGNEDCGQMSAWYVLSSMGIYPVNPASGVYVFGSPILNSAKINVAGGKSFTIKAINNSNENIYIQSASLNGKPYNKTYITHSDILKGGVLVFTMGKTPNKKFGVNVSDAPMSMSVSLSAK</sequence>
<dbReference type="FunFam" id="1.20.1610.10:FF:000001">
    <property type="entry name" value="Putative alpha-1,2-mannosidase"/>
    <property type="match status" value="1"/>
</dbReference>
<dbReference type="Gene3D" id="2.70.98.10">
    <property type="match status" value="1"/>
</dbReference>
<keyword evidence="7" id="KW-0326">Glycosidase</keyword>
<evidence type="ECO:0000256" key="4">
    <source>
        <dbReference type="SAM" id="SignalP"/>
    </source>
</evidence>
<evidence type="ECO:0000259" key="6">
    <source>
        <dbReference type="Pfam" id="PF17678"/>
    </source>
</evidence>
<dbReference type="NCBIfam" id="TIGR01180">
    <property type="entry name" value="aman2_put"/>
    <property type="match status" value="1"/>
</dbReference>
<dbReference type="EC" id="3.2.1.-" evidence="7"/>
<dbReference type="AlphaFoldDB" id="A0A9X2JB47"/>
<keyword evidence="3" id="KW-0106">Calcium</keyword>
<accession>A0A9X2JB47</accession>
<dbReference type="Proteomes" id="UP001155182">
    <property type="component" value="Unassembled WGS sequence"/>
</dbReference>
<dbReference type="Pfam" id="PF07971">
    <property type="entry name" value="Glyco_hydro_92"/>
    <property type="match status" value="1"/>
</dbReference>
<dbReference type="GO" id="GO:0005975">
    <property type="term" value="P:carbohydrate metabolic process"/>
    <property type="evidence" value="ECO:0007669"/>
    <property type="project" value="InterPro"/>
</dbReference>
<gene>
    <name evidence="7" type="ORF">NF867_04405</name>
</gene>
<dbReference type="EMBL" id="JAMWYS010000019">
    <property type="protein sequence ID" value="MCO4292102.1"/>
    <property type="molecule type" value="Genomic_DNA"/>
</dbReference>
<keyword evidence="8" id="KW-1185">Reference proteome</keyword>
<dbReference type="InterPro" id="IPR012939">
    <property type="entry name" value="Glyco_hydro_92"/>
</dbReference>
<dbReference type="Pfam" id="PF17678">
    <property type="entry name" value="Glyco_hydro_92N"/>
    <property type="match status" value="1"/>
</dbReference>